<dbReference type="EMBL" id="CP096658">
    <property type="protein sequence ID" value="UPW02276.1"/>
    <property type="molecule type" value="Genomic_DNA"/>
</dbReference>
<evidence type="ECO:0000313" key="2">
    <source>
        <dbReference type="Proteomes" id="UP000830434"/>
    </source>
</evidence>
<evidence type="ECO:0000313" key="1">
    <source>
        <dbReference type="EMBL" id="UPW02276.1"/>
    </source>
</evidence>
<sequence>MQAQSLLGSARALDRRLDDLLSATVLAGDPAAWDDAAVVRTTLTDVAEQLRAGAPFPTGGDPAPRDEAFVGLLAALDERDRPTPERVAAALDGGERALDRLRETGRVEVAGSRVVVPLGRDPAGSNWWALLEYLRDSVADLAGKASRVRGRVVVDGADAALVAAWDSVVERLDALETVLDETTANGRYAERSVAAGDGPEQFVAWAADQFRSQQ</sequence>
<keyword evidence="2" id="KW-1185">Reference proteome</keyword>
<dbReference type="KEGG" id="haxz:M0R88_09340"/>
<gene>
    <name evidence="1" type="ORF">M0R88_09340</name>
</gene>
<organism evidence="1 2">
    <name type="scientific">Halorussus gelatinilyticus</name>
    <dbReference type="NCBI Taxonomy" id="2937524"/>
    <lineage>
        <taxon>Archaea</taxon>
        <taxon>Methanobacteriati</taxon>
        <taxon>Methanobacteriota</taxon>
        <taxon>Stenosarchaea group</taxon>
        <taxon>Halobacteria</taxon>
        <taxon>Halobacteriales</taxon>
        <taxon>Haladaptataceae</taxon>
        <taxon>Halorussus</taxon>
    </lineage>
</organism>
<reference evidence="1" key="1">
    <citation type="submission" date="2022-04" db="EMBL/GenBank/DDBJ databases">
        <title>Diverse halophilic archaea isolated from saline environments.</title>
        <authorList>
            <person name="Cui H.-L."/>
        </authorList>
    </citation>
    <scope>NUCLEOTIDE SEQUENCE</scope>
    <source>
        <strain evidence="1">XZYJT40</strain>
    </source>
</reference>
<dbReference type="Proteomes" id="UP000830434">
    <property type="component" value="Chromosome"/>
</dbReference>
<proteinExistence type="predicted"/>
<protein>
    <submittedName>
        <fullName evidence="1">Uncharacterized protein</fullName>
    </submittedName>
</protein>
<accession>A0A8U0INZ4</accession>
<name>A0A8U0INZ4_9EURY</name>
<dbReference type="AlphaFoldDB" id="A0A8U0INZ4"/>
<dbReference type="RefSeq" id="WP_248656660.1">
    <property type="nucleotide sequence ID" value="NZ_CP096658.1"/>
</dbReference>
<dbReference type="GeneID" id="72190057"/>